<dbReference type="Proteomes" id="UP001291623">
    <property type="component" value="Unassembled WGS sequence"/>
</dbReference>
<comment type="caution">
    <text evidence="2">The sequence shown here is derived from an EMBL/GenBank/DDBJ whole genome shotgun (WGS) entry which is preliminary data.</text>
</comment>
<name>A0AAE1S703_9SOLA</name>
<feature type="region of interest" description="Disordered" evidence="1">
    <location>
        <begin position="1"/>
        <end position="22"/>
    </location>
</feature>
<evidence type="ECO:0000313" key="2">
    <source>
        <dbReference type="EMBL" id="KAK4364445.1"/>
    </source>
</evidence>
<feature type="compositionally biased region" description="Polar residues" evidence="1">
    <location>
        <begin position="1"/>
        <end position="18"/>
    </location>
</feature>
<evidence type="ECO:0000256" key="1">
    <source>
        <dbReference type="SAM" id="MobiDB-lite"/>
    </source>
</evidence>
<gene>
    <name evidence="2" type="ORF">RND71_015803</name>
</gene>
<reference evidence="2" key="1">
    <citation type="submission" date="2023-12" db="EMBL/GenBank/DDBJ databases">
        <title>Genome assembly of Anisodus tanguticus.</title>
        <authorList>
            <person name="Wang Y.-J."/>
        </authorList>
    </citation>
    <scope>NUCLEOTIDE SEQUENCE</scope>
    <source>
        <strain evidence="2">KB-2021</strain>
        <tissue evidence="2">Leaf</tissue>
    </source>
</reference>
<organism evidence="2 3">
    <name type="scientific">Anisodus tanguticus</name>
    <dbReference type="NCBI Taxonomy" id="243964"/>
    <lineage>
        <taxon>Eukaryota</taxon>
        <taxon>Viridiplantae</taxon>
        <taxon>Streptophyta</taxon>
        <taxon>Embryophyta</taxon>
        <taxon>Tracheophyta</taxon>
        <taxon>Spermatophyta</taxon>
        <taxon>Magnoliopsida</taxon>
        <taxon>eudicotyledons</taxon>
        <taxon>Gunneridae</taxon>
        <taxon>Pentapetalae</taxon>
        <taxon>asterids</taxon>
        <taxon>lamiids</taxon>
        <taxon>Solanales</taxon>
        <taxon>Solanaceae</taxon>
        <taxon>Solanoideae</taxon>
        <taxon>Hyoscyameae</taxon>
        <taxon>Anisodus</taxon>
    </lineage>
</organism>
<keyword evidence="3" id="KW-1185">Reference proteome</keyword>
<evidence type="ECO:0000313" key="3">
    <source>
        <dbReference type="Proteomes" id="UP001291623"/>
    </source>
</evidence>
<sequence>MAVSSNGISGTQTPSNITADGDSQFKVTEEGGALVTFRSSAAKTQIDFLLLKKVDKGFCKDCKVISREDLTTRHKLLVMDFEIKMEKKKRVVDDRLRIKWWSLTMTSAKEMGERLMAKGAWGCDRYVVQDDQLHSRGS</sequence>
<dbReference type="AlphaFoldDB" id="A0AAE1S703"/>
<dbReference type="EMBL" id="JAVYJV010000008">
    <property type="protein sequence ID" value="KAK4364445.1"/>
    <property type="molecule type" value="Genomic_DNA"/>
</dbReference>
<protein>
    <submittedName>
        <fullName evidence="2">Uncharacterized protein</fullName>
    </submittedName>
</protein>
<accession>A0AAE1S703</accession>
<proteinExistence type="predicted"/>